<sequence length="305" mass="33153">MSQVSSDFKIEGVIAAPATALKSNGDVDPEAVSEYVDFLAENNIDGVFVLGTLGEGMSLTVSERKAVAEAWVKYGAGRLSSVIVHVGTNNLRDTIELARHSQEIRATAIACMAPTYFKPSDEDSLVKYMEQVAAVARHTPFYYYCINFMTGVYLNTAKFLELAVGRIPNLRGIKMSSRELPALMDCTQVCGGKFDIMVGTDEQLLTSLALGVRTPILSGYLGNIFKRLREAFDKGDLATARTEQVLARQITLISSKYGTGPAFVKAVMRCLGVELGPVRLPLVDIPEHLLPALKSELTEIGLPTQ</sequence>
<organism evidence="14 15">
    <name type="scientific">Lymnaea stagnalis</name>
    <name type="common">Great pond snail</name>
    <name type="synonym">Helix stagnalis</name>
    <dbReference type="NCBI Taxonomy" id="6523"/>
    <lineage>
        <taxon>Eukaryota</taxon>
        <taxon>Metazoa</taxon>
        <taxon>Spiralia</taxon>
        <taxon>Lophotrochozoa</taxon>
        <taxon>Mollusca</taxon>
        <taxon>Gastropoda</taxon>
        <taxon>Heterobranchia</taxon>
        <taxon>Euthyneura</taxon>
        <taxon>Panpulmonata</taxon>
        <taxon>Hygrophila</taxon>
        <taxon>Lymnaeoidea</taxon>
        <taxon>Lymnaeidae</taxon>
        <taxon>Lymnaea</taxon>
    </lineage>
</organism>
<dbReference type="InterPro" id="IPR013785">
    <property type="entry name" value="Aldolase_TIM"/>
</dbReference>
<keyword evidence="9" id="KW-0119">Carbohydrate metabolism</keyword>
<comment type="pathway">
    <text evidence="2">Amino-sugar metabolism; N-acetylneuraminate degradation.</text>
</comment>
<evidence type="ECO:0000256" key="11">
    <source>
        <dbReference type="PIRNR" id="PIRNR001365"/>
    </source>
</evidence>
<dbReference type="PANTHER" id="PTHR12128:SF21">
    <property type="entry name" value="N-ACETYLNEURAMINATE LYASE"/>
    <property type="match status" value="1"/>
</dbReference>
<dbReference type="Proteomes" id="UP001497497">
    <property type="component" value="Unassembled WGS sequence"/>
</dbReference>
<dbReference type="GO" id="GO:0005737">
    <property type="term" value="C:cytoplasm"/>
    <property type="evidence" value="ECO:0007669"/>
    <property type="project" value="UniProtKB-SubCell"/>
</dbReference>
<dbReference type="GO" id="GO:0008747">
    <property type="term" value="F:N-acetylneuraminate lyase activity"/>
    <property type="evidence" value="ECO:0007669"/>
    <property type="project" value="UniProtKB-EC"/>
</dbReference>
<comment type="catalytic activity">
    <reaction evidence="10">
        <text>aceneuramate = aldehydo-N-acetyl-D-mannosamine + pyruvate</text>
        <dbReference type="Rhea" id="RHEA:23296"/>
        <dbReference type="ChEBI" id="CHEBI:15361"/>
        <dbReference type="ChEBI" id="CHEBI:17122"/>
        <dbReference type="ChEBI" id="CHEBI:173083"/>
        <dbReference type="EC" id="4.1.3.3"/>
    </reaction>
</comment>
<keyword evidence="7 11" id="KW-0456">Lyase</keyword>
<evidence type="ECO:0000256" key="5">
    <source>
        <dbReference type="ARBA" id="ARBA00012911"/>
    </source>
</evidence>
<dbReference type="PANTHER" id="PTHR12128">
    <property type="entry name" value="DIHYDRODIPICOLINATE SYNTHASE"/>
    <property type="match status" value="1"/>
</dbReference>
<evidence type="ECO:0000256" key="2">
    <source>
        <dbReference type="ARBA" id="ARBA00004878"/>
    </source>
</evidence>
<evidence type="ECO:0000256" key="3">
    <source>
        <dbReference type="ARBA" id="ARBA00006324"/>
    </source>
</evidence>
<evidence type="ECO:0000313" key="15">
    <source>
        <dbReference type="Proteomes" id="UP001497497"/>
    </source>
</evidence>
<evidence type="ECO:0000256" key="9">
    <source>
        <dbReference type="ARBA" id="ARBA00023277"/>
    </source>
</evidence>
<reference evidence="14 15" key="1">
    <citation type="submission" date="2024-04" db="EMBL/GenBank/DDBJ databases">
        <authorList>
            <consortium name="Genoscope - CEA"/>
            <person name="William W."/>
        </authorList>
    </citation>
    <scope>NUCLEOTIDE SEQUENCE [LARGE SCALE GENOMIC DNA]</scope>
</reference>
<keyword evidence="8" id="KW-0704">Schiff base</keyword>
<evidence type="ECO:0000256" key="6">
    <source>
        <dbReference type="ARBA" id="ARBA00022490"/>
    </source>
</evidence>
<keyword evidence="15" id="KW-1185">Reference proteome</keyword>
<evidence type="ECO:0000256" key="13">
    <source>
        <dbReference type="PIRSR" id="PIRSR001365-2"/>
    </source>
</evidence>
<evidence type="ECO:0000256" key="12">
    <source>
        <dbReference type="PIRSR" id="PIRSR001365-1"/>
    </source>
</evidence>
<dbReference type="EMBL" id="CAXITT010000381">
    <property type="protein sequence ID" value="CAL1540421.1"/>
    <property type="molecule type" value="Genomic_DNA"/>
</dbReference>
<comment type="similarity">
    <text evidence="3">Belongs to the DapA family. NanA subfamily.</text>
</comment>
<accession>A0AAV2I1J2</accession>
<dbReference type="AlphaFoldDB" id="A0AAV2I1J2"/>
<dbReference type="PRINTS" id="PR00146">
    <property type="entry name" value="DHPICSNTHASE"/>
</dbReference>
<name>A0AAV2I1J2_LYMST</name>
<evidence type="ECO:0000313" key="14">
    <source>
        <dbReference type="EMBL" id="CAL1540421.1"/>
    </source>
</evidence>
<comment type="caution">
    <text evidence="14">The sequence shown here is derived from an EMBL/GenBank/DDBJ whole genome shotgun (WGS) entry which is preliminary data.</text>
</comment>
<dbReference type="SMART" id="SM01130">
    <property type="entry name" value="DHDPS"/>
    <property type="match status" value="1"/>
</dbReference>
<evidence type="ECO:0000256" key="8">
    <source>
        <dbReference type="ARBA" id="ARBA00023270"/>
    </source>
</evidence>
<feature type="active site" description="Schiff-base intermediate with substrate" evidence="12">
    <location>
        <position position="174"/>
    </location>
</feature>
<evidence type="ECO:0000256" key="1">
    <source>
        <dbReference type="ARBA" id="ARBA00004496"/>
    </source>
</evidence>
<evidence type="ECO:0000256" key="7">
    <source>
        <dbReference type="ARBA" id="ARBA00023239"/>
    </source>
</evidence>
<comment type="subunit">
    <text evidence="4">Homotetramer.</text>
</comment>
<evidence type="ECO:0000256" key="4">
    <source>
        <dbReference type="ARBA" id="ARBA00011881"/>
    </source>
</evidence>
<evidence type="ECO:0000256" key="10">
    <source>
        <dbReference type="ARBA" id="ARBA00044906"/>
    </source>
</evidence>
<dbReference type="EC" id="4.1.3.3" evidence="5"/>
<dbReference type="Pfam" id="PF00701">
    <property type="entry name" value="DHDPS"/>
    <property type="match status" value="1"/>
</dbReference>
<dbReference type="SUPFAM" id="SSF51569">
    <property type="entry name" value="Aldolase"/>
    <property type="match status" value="1"/>
</dbReference>
<dbReference type="PIRSF" id="PIRSF001365">
    <property type="entry name" value="DHDPS"/>
    <property type="match status" value="1"/>
</dbReference>
<protein>
    <recommendedName>
        <fullName evidence="5">N-acetylneuraminate lyase</fullName>
        <ecNumber evidence="5">4.1.3.3</ecNumber>
    </recommendedName>
</protein>
<proteinExistence type="inferred from homology"/>
<feature type="active site" description="Proton donor/acceptor" evidence="12">
    <location>
        <position position="144"/>
    </location>
</feature>
<feature type="binding site" evidence="13">
    <location>
        <position position="216"/>
    </location>
    <ligand>
        <name>pyruvate</name>
        <dbReference type="ChEBI" id="CHEBI:15361"/>
    </ligand>
</feature>
<keyword evidence="6" id="KW-0963">Cytoplasm</keyword>
<comment type="subcellular location">
    <subcellularLocation>
        <location evidence="1">Cytoplasm</location>
    </subcellularLocation>
</comment>
<dbReference type="Gene3D" id="3.20.20.70">
    <property type="entry name" value="Aldolase class I"/>
    <property type="match status" value="1"/>
</dbReference>
<gene>
    <name evidence="14" type="ORF">GSLYS_00014070001</name>
</gene>
<dbReference type="InterPro" id="IPR002220">
    <property type="entry name" value="DapA-like"/>
</dbReference>